<keyword evidence="3" id="KW-1185">Reference proteome</keyword>
<organism evidence="2 3">
    <name type="scientific">Dunaliella salina</name>
    <name type="common">Green alga</name>
    <name type="synonym">Protococcus salinus</name>
    <dbReference type="NCBI Taxonomy" id="3046"/>
    <lineage>
        <taxon>Eukaryota</taxon>
        <taxon>Viridiplantae</taxon>
        <taxon>Chlorophyta</taxon>
        <taxon>core chlorophytes</taxon>
        <taxon>Chlorophyceae</taxon>
        <taxon>CS clade</taxon>
        <taxon>Chlamydomonadales</taxon>
        <taxon>Dunaliellaceae</taxon>
        <taxon>Dunaliella</taxon>
    </lineage>
</organism>
<evidence type="ECO:0000256" key="1">
    <source>
        <dbReference type="SAM" id="MobiDB-lite"/>
    </source>
</evidence>
<dbReference type="Proteomes" id="UP000815325">
    <property type="component" value="Unassembled WGS sequence"/>
</dbReference>
<evidence type="ECO:0000313" key="2">
    <source>
        <dbReference type="EMBL" id="KAF5841211.1"/>
    </source>
</evidence>
<protein>
    <submittedName>
        <fullName evidence="2">Uncharacterized protein</fullName>
    </submittedName>
</protein>
<name>A0ABQ7H2Y4_DUNSA</name>
<feature type="region of interest" description="Disordered" evidence="1">
    <location>
        <begin position="153"/>
        <end position="182"/>
    </location>
</feature>
<gene>
    <name evidence="2" type="ORF">DUNSADRAFT_13856</name>
</gene>
<feature type="compositionally biased region" description="Low complexity" evidence="1">
    <location>
        <begin position="320"/>
        <end position="336"/>
    </location>
</feature>
<feature type="region of interest" description="Disordered" evidence="1">
    <location>
        <begin position="308"/>
        <end position="336"/>
    </location>
</feature>
<proteinExistence type="predicted"/>
<sequence length="479" mass="49609">MSNSFAPKCSVPPSVASLWDGLARAGLLTSLELLFEQELLEDVLYVDPTAGLGAKMGKVKGVEGKGGKGAEYLQVDRVRVLSARLIADLLVSWPAAALEAQGAYLLRAVRKFLNARVQPAPHTSHSAHMLSTATSAASRSALCQADLNRATSSTAGSGGLHRGADISRSSTRARRTMGGAEEPQNVGVWRSVASGLSGRTGFSVAGSGLSAYTISSVAALAQELLPLTQMVMARAVTNTTPSPLLRGAWTSDEATSRAGILVLMHTWPPLMRAICALLSIATLPTASNDLEEAEGAVVAAAAAAAAKGAPSPRSKRDASPPDAAVPSPSLKPGAALATASADQASASQAAAAAAASATSAAAAAKSSADGWNRRGPGRRQVACQGSKRALQGLRNVHLVERVRCIAPLQRVFQNWVQQLYQLLVKYNHIEALQTALELVMLHGGFLDLMDSILDGTHYTLAGGSGYWACCALVAIVALH</sequence>
<dbReference type="EMBL" id="MU069491">
    <property type="protein sequence ID" value="KAF5841211.1"/>
    <property type="molecule type" value="Genomic_DNA"/>
</dbReference>
<comment type="caution">
    <text evidence="2">The sequence shown here is derived from an EMBL/GenBank/DDBJ whole genome shotgun (WGS) entry which is preliminary data.</text>
</comment>
<accession>A0ABQ7H2Y4</accession>
<evidence type="ECO:0000313" key="3">
    <source>
        <dbReference type="Proteomes" id="UP000815325"/>
    </source>
</evidence>
<reference evidence="2" key="1">
    <citation type="submission" date="2017-08" db="EMBL/GenBank/DDBJ databases">
        <authorList>
            <person name="Polle J.E."/>
            <person name="Barry K."/>
            <person name="Cushman J."/>
            <person name="Schmutz J."/>
            <person name="Tran D."/>
            <person name="Hathwaick L.T."/>
            <person name="Yim W.C."/>
            <person name="Jenkins J."/>
            <person name="Mckie-Krisberg Z.M."/>
            <person name="Prochnik S."/>
            <person name="Lindquist E."/>
            <person name="Dockter R.B."/>
            <person name="Adam C."/>
            <person name="Molina H."/>
            <person name="Bunkerborg J."/>
            <person name="Jin E."/>
            <person name="Buchheim M."/>
            <person name="Magnuson J."/>
        </authorList>
    </citation>
    <scope>NUCLEOTIDE SEQUENCE</scope>
    <source>
        <strain evidence="2">CCAP 19/18</strain>
    </source>
</reference>